<protein>
    <submittedName>
        <fullName evidence="1">Uncharacterized protein</fullName>
    </submittedName>
</protein>
<evidence type="ECO:0000313" key="2">
    <source>
        <dbReference type="Proteomes" id="UP000683511"/>
    </source>
</evidence>
<organism evidence="1 2">
    <name type="scientific">Richelia sinica FACHB-800</name>
    <dbReference type="NCBI Taxonomy" id="1357546"/>
    <lineage>
        <taxon>Bacteria</taxon>
        <taxon>Bacillati</taxon>
        <taxon>Cyanobacteriota</taxon>
        <taxon>Cyanophyceae</taxon>
        <taxon>Nostocales</taxon>
        <taxon>Nostocaceae</taxon>
        <taxon>Richelia</taxon>
    </lineage>
</organism>
<sequence>MKIGFLIWEKIFTEQKSKIVMNQENENYDTLSARSYELSG</sequence>
<gene>
    <name evidence="1" type="ORF">B6N60_03668</name>
</gene>
<proteinExistence type="predicted"/>
<dbReference type="Proteomes" id="UP000683511">
    <property type="component" value="Chromosome"/>
</dbReference>
<accession>A0A975Y669</accession>
<evidence type="ECO:0000313" key="1">
    <source>
        <dbReference type="EMBL" id="QXE24958.1"/>
    </source>
</evidence>
<dbReference type="EMBL" id="CP021056">
    <property type="protein sequence ID" value="QXE24958.1"/>
    <property type="molecule type" value="Genomic_DNA"/>
</dbReference>
<dbReference type="AlphaFoldDB" id="A0A975Y669"/>
<name>A0A975Y669_9NOST</name>
<keyword evidence="2" id="KW-1185">Reference proteome</keyword>
<reference evidence="1" key="1">
    <citation type="submission" date="2017-04" db="EMBL/GenBank/DDBJ databases">
        <title>Genome deletions in a multicellular cyanobacterial endosymbiont for morphological adaptation in marine diatoms.</title>
        <authorList>
            <person name="Wang Y."/>
            <person name="Gao H."/>
            <person name="Li R."/>
            <person name="Xu X."/>
        </authorList>
    </citation>
    <scope>NUCLEOTIDE SEQUENCE</scope>
    <source>
        <strain evidence="1">FACHB 800</strain>
    </source>
</reference>
<dbReference type="KEGG" id="rsin:B6N60_03668"/>